<dbReference type="InterPro" id="IPR013974">
    <property type="entry name" value="SAF"/>
</dbReference>
<dbReference type="InterPro" id="IPR017592">
    <property type="entry name" value="Pilus_assmbl_Flp-typ_CpaB"/>
</dbReference>
<dbReference type="InterPro" id="IPR031571">
    <property type="entry name" value="RcpC_dom"/>
</dbReference>
<sequence>MFAFKRKTVLIVISLLLATGLTFLQYRYFKSMAESDKKIQVVVAGADIEAGEDITGRIGLKTIPQSAYVKDMYLPNEKVTGYAKVDISAGSYILKNMVSAEKVPVVEEGMRRITISVNLTSSLAGKIRPGHVVDVGWVPKDQKEASKIIAEKVVIFDVVNKMGEDTTKKDEKKSQYEKESKIPAVVTIIVTPEQAVAIKDYEARGSLFLMGY</sequence>
<dbReference type="SMART" id="SM00858">
    <property type="entry name" value="SAF"/>
    <property type="match status" value="1"/>
</dbReference>
<dbReference type="AlphaFoldDB" id="A0A5S5AV94"/>
<evidence type="ECO:0000313" key="3">
    <source>
        <dbReference type="Proteomes" id="UP000322294"/>
    </source>
</evidence>
<name>A0A5S5AV94_9FIRM</name>
<gene>
    <name evidence="2" type="ORF">LZ11_00886</name>
</gene>
<dbReference type="RefSeq" id="WP_148866676.1">
    <property type="nucleotide sequence ID" value="NZ_VNHO01000007.1"/>
</dbReference>
<evidence type="ECO:0000259" key="1">
    <source>
        <dbReference type="SMART" id="SM00858"/>
    </source>
</evidence>
<proteinExistence type="predicted"/>
<feature type="domain" description="SAF" evidence="1">
    <location>
        <begin position="39"/>
        <end position="99"/>
    </location>
</feature>
<dbReference type="Proteomes" id="UP000322294">
    <property type="component" value="Unassembled WGS sequence"/>
</dbReference>
<evidence type="ECO:0000313" key="2">
    <source>
        <dbReference type="EMBL" id="TYP56823.1"/>
    </source>
</evidence>
<dbReference type="CDD" id="cd11614">
    <property type="entry name" value="SAF_CpaB_FlgA_like"/>
    <property type="match status" value="1"/>
</dbReference>
<reference evidence="2 3" key="1">
    <citation type="submission" date="2019-07" db="EMBL/GenBank/DDBJ databases">
        <title>Genomic Encyclopedia of Type Strains, Phase I: the one thousand microbial genomes (KMG-I) project.</title>
        <authorList>
            <person name="Kyrpides N."/>
        </authorList>
    </citation>
    <scope>NUCLEOTIDE SEQUENCE [LARGE SCALE GENOMIC DNA]</scope>
    <source>
        <strain evidence="2 3">DSM 16647</strain>
    </source>
</reference>
<organism evidence="2 3">
    <name type="scientific">Thermosediminibacter litoriperuensis</name>
    <dbReference type="NCBI Taxonomy" id="291989"/>
    <lineage>
        <taxon>Bacteria</taxon>
        <taxon>Bacillati</taxon>
        <taxon>Bacillota</taxon>
        <taxon>Clostridia</taxon>
        <taxon>Thermosediminibacterales</taxon>
        <taxon>Thermosediminibacteraceae</taxon>
        <taxon>Thermosediminibacter</taxon>
    </lineage>
</organism>
<dbReference type="NCBIfam" id="TIGR03177">
    <property type="entry name" value="pilus_cpaB"/>
    <property type="match status" value="1"/>
</dbReference>
<accession>A0A5S5AV94</accession>
<dbReference type="Pfam" id="PF16976">
    <property type="entry name" value="RcpC"/>
    <property type="match status" value="1"/>
</dbReference>
<protein>
    <submittedName>
        <fullName evidence="2">Pilus assembly protein CpaB</fullName>
    </submittedName>
</protein>
<comment type="caution">
    <text evidence="2">The sequence shown here is derived from an EMBL/GenBank/DDBJ whole genome shotgun (WGS) entry which is preliminary data.</text>
</comment>
<dbReference type="EMBL" id="VNHO01000007">
    <property type="protein sequence ID" value="TYP56823.1"/>
    <property type="molecule type" value="Genomic_DNA"/>
</dbReference>
<keyword evidence="3" id="KW-1185">Reference proteome</keyword>
<dbReference type="OrthoDB" id="2585866at2"/>